<feature type="region of interest" description="Disordered" evidence="1">
    <location>
        <begin position="1"/>
        <end position="31"/>
    </location>
</feature>
<keyword evidence="3" id="KW-1185">Reference proteome</keyword>
<evidence type="ECO:0000313" key="3">
    <source>
        <dbReference type="Proteomes" id="UP000831768"/>
    </source>
</evidence>
<reference evidence="2" key="1">
    <citation type="submission" date="2022-04" db="EMBL/GenBank/DDBJ databases">
        <title>Halocatena sp. nov., isolated from a salt lake.</title>
        <authorList>
            <person name="Cui H.-L."/>
        </authorList>
    </citation>
    <scope>NUCLEOTIDE SEQUENCE</scope>
    <source>
        <strain evidence="2">AD-1</strain>
        <plasmid evidence="2">unnamed2</plasmid>
    </source>
</reference>
<dbReference type="AlphaFoldDB" id="A0A8U0A657"/>
<dbReference type="EMBL" id="CP096021">
    <property type="protein sequence ID" value="UPM44650.1"/>
    <property type="molecule type" value="Genomic_DNA"/>
</dbReference>
<name>A0A8U0A657_9EURY</name>
<sequence>MADYDMHDPDYSGTTTADWNSPQQKDFDTDDLSEIGGHFVLSSSGFPPDEFTDLKLPVVDPNDDLNENALQAAHGGAHSVESIDDIADDTKQDVQNLLEDLSQQEFDEDIGD</sequence>
<gene>
    <name evidence="2" type="ORF">MW046_16560</name>
</gene>
<dbReference type="GeneID" id="71929693"/>
<feature type="compositionally biased region" description="Polar residues" evidence="1">
    <location>
        <begin position="12"/>
        <end position="24"/>
    </location>
</feature>
<dbReference type="Proteomes" id="UP000831768">
    <property type="component" value="Plasmid unnamed2"/>
</dbReference>
<keyword evidence="2" id="KW-0614">Plasmid</keyword>
<dbReference type="KEGG" id="haad:MW046_16560"/>
<evidence type="ECO:0000313" key="2">
    <source>
        <dbReference type="EMBL" id="UPM44650.1"/>
    </source>
</evidence>
<organism evidence="2 3">
    <name type="scientific">Halocatena salina</name>
    <dbReference type="NCBI Taxonomy" id="2934340"/>
    <lineage>
        <taxon>Archaea</taxon>
        <taxon>Methanobacteriati</taxon>
        <taxon>Methanobacteriota</taxon>
        <taxon>Stenosarchaea group</taxon>
        <taxon>Halobacteria</taxon>
        <taxon>Halobacteriales</taxon>
        <taxon>Natronomonadaceae</taxon>
        <taxon>Halocatena</taxon>
    </lineage>
</organism>
<geneLocation type="plasmid" evidence="2 3">
    <name>unnamed2</name>
</geneLocation>
<protein>
    <submittedName>
        <fullName evidence="2">Uncharacterized protein</fullName>
    </submittedName>
</protein>
<evidence type="ECO:0000256" key="1">
    <source>
        <dbReference type="SAM" id="MobiDB-lite"/>
    </source>
</evidence>
<feature type="compositionally biased region" description="Basic and acidic residues" evidence="1">
    <location>
        <begin position="1"/>
        <end position="10"/>
    </location>
</feature>
<dbReference type="RefSeq" id="WP_247995304.1">
    <property type="nucleotide sequence ID" value="NZ_CP096021.1"/>
</dbReference>
<accession>A0A8U0A657</accession>
<proteinExistence type="predicted"/>